<dbReference type="AlphaFoldDB" id="A0A9Q7EZ03"/>
<sequence>MRRRVLFVTGTLAAPSLEALLPRLEGIEGRVAVLPITVAALMTASWVDRHLEPREDCDEILLPGLLRGDLEPLERRLGLPVRRGPKDLKDLPRFFGGEEEPVDYEGYSLKIVAEIVEAWRLCPPERLEAARAFRAAGADIIDLGGPPGGPFPAVADAVRSLKAEGFAVSVDSLHGPTLEEAARAGADLLLSVNGETLPLAQGWSCPVVVIPDGDGDLDSLYRNLDVALERKMKVVADPLLSPLLFGFARSLAGYVEVRRRYPQVPMLMGGGNVTELVEADSVGINALLAGVAEELSIDYLLTTEVVSWTAGTVRELDRARKMMHWAGKRRRLAKHMRGDLVVAKELPFDGYGEKELRSLAAKVRDVNFRIFVADGKIVVFNGERFVCAEDPAEIFGRLGVVDASHAFYLGRELERAHTAALLGKKYVQESPLRFGYRGERR</sequence>
<protein>
    <submittedName>
        <fullName evidence="2">Dihydropteroate synthase</fullName>
        <ecNumber evidence="2">2.5.1.15</ecNumber>
    </submittedName>
</protein>
<dbReference type="RefSeq" id="WP_274372880.1">
    <property type="nucleotide sequence ID" value="NZ_CP072943.1"/>
</dbReference>
<dbReference type="Gene3D" id="3.20.20.20">
    <property type="entry name" value="Dihydropteroate synthase-like"/>
    <property type="match status" value="1"/>
</dbReference>
<dbReference type="KEGG" id="aram:KAR29_10155"/>
<keyword evidence="2" id="KW-0808">Transferase</keyword>
<gene>
    <name evidence="2" type="ORF">KAR29_10155</name>
</gene>
<dbReference type="InterPro" id="IPR011005">
    <property type="entry name" value="Dihydropteroate_synth-like_sf"/>
</dbReference>
<evidence type="ECO:0000259" key="1">
    <source>
        <dbReference type="Pfam" id="PF20123"/>
    </source>
</evidence>
<dbReference type="Proteomes" id="UP000671879">
    <property type="component" value="Chromosome"/>
</dbReference>
<reference evidence="3" key="1">
    <citation type="submission" date="2021-04" db="EMBL/GenBank/DDBJ databases">
        <title>A novel Synergistetes isolate from a pyrite-forming mixed culture.</title>
        <authorList>
            <person name="Bunk B."/>
            <person name="Sproer C."/>
            <person name="Spring S."/>
            <person name="Pester M."/>
        </authorList>
    </citation>
    <scope>NUCLEOTIDE SEQUENCE [LARGE SCALE GENOMIC DNA]</scope>
    <source>
        <strain evidence="3">J.5.4.2-T.3.5.2</strain>
    </source>
</reference>
<dbReference type="InterPro" id="IPR045406">
    <property type="entry name" value="DUF6513"/>
</dbReference>
<proteinExistence type="predicted"/>
<dbReference type="GO" id="GO:0004156">
    <property type="term" value="F:dihydropteroate synthase activity"/>
    <property type="evidence" value="ECO:0007669"/>
    <property type="project" value="UniProtKB-EC"/>
</dbReference>
<accession>A0A9Q7EZ03</accession>
<evidence type="ECO:0000313" key="2">
    <source>
        <dbReference type="EMBL" id="QTX31707.1"/>
    </source>
</evidence>
<feature type="domain" description="DUF6513" evidence="1">
    <location>
        <begin position="4"/>
        <end position="86"/>
    </location>
</feature>
<dbReference type="EMBL" id="CP072943">
    <property type="protein sequence ID" value="QTX31707.1"/>
    <property type="molecule type" value="Genomic_DNA"/>
</dbReference>
<organism evidence="2 3">
    <name type="scientific">Aminithiophilus ramosus</name>
    <dbReference type="NCBI Taxonomy" id="3029084"/>
    <lineage>
        <taxon>Bacteria</taxon>
        <taxon>Thermotogati</taxon>
        <taxon>Synergistota</taxon>
        <taxon>Synergistia</taxon>
        <taxon>Synergistales</taxon>
        <taxon>Aminithiophilaceae</taxon>
        <taxon>Aminithiophilus</taxon>
    </lineage>
</organism>
<dbReference type="Pfam" id="PF20123">
    <property type="entry name" value="DUF6513"/>
    <property type="match status" value="1"/>
</dbReference>
<dbReference type="EC" id="2.5.1.15" evidence="2"/>
<name>A0A9Q7EZ03_9BACT</name>
<evidence type="ECO:0000313" key="3">
    <source>
        <dbReference type="Proteomes" id="UP000671879"/>
    </source>
</evidence>
<keyword evidence="3" id="KW-1185">Reference proteome</keyword>
<dbReference type="SUPFAM" id="SSF51717">
    <property type="entry name" value="Dihydropteroate synthetase-like"/>
    <property type="match status" value="1"/>
</dbReference>